<dbReference type="Proteomes" id="UP000747542">
    <property type="component" value="Unassembled WGS sequence"/>
</dbReference>
<reference evidence="1" key="1">
    <citation type="journal article" date="2021" name="Sci. Adv.">
        <title>The American lobster genome reveals insights on longevity, neural, and immune adaptations.</title>
        <authorList>
            <person name="Polinski J.M."/>
            <person name="Zimin A.V."/>
            <person name="Clark K.F."/>
            <person name="Kohn A.B."/>
            <person name="Sadowski N."/>
            <person name="Timp W."/>
            <person name="Ptitsyn A."/>
            <person name="Khanna P."/>
            <person name="Romanova D.Y."/>
            <person name="Williams P."/>
            <person name="Greenwood S.J."/>
            <person name="Moroz L.L."/>
            <person name="Walt D.R."/>
            <person name="Bodnar A.G."/>
        </authorList>
    </citation>
    <scope>NUCLEOTIDE SEQUENCE</scope>
    <source>
        <strain evidence="1">GMGI-L3</strain>
    </source>
</reference>
<dbReference type="EMBL" id="JAHLQT010034162">
    <property type="protein sequence ID" value="KAG7159044.1"/>
    <property type="molecule type" value="Genomic_DNA"/>
</dbReference>
<accession>A0A8J5JQ54</accession>
<keyword evidence="2" id="KW-1185">Reference proteome</keyword>
<evidence type="ECO:0000313" key="1">
    <source>
        <dbReference type="EMBL" id="KAG7159044.1"/>
    </source>
</evidence>
<name>A0A8J5JQ54_HOMAM</name>
<evidence type="ECO:0000313" key="2">
    <source>
        <dbReference type="Proteomes" id="UP000747542"/>
    </source>
</evidence>
<gene>
    <name evidence="1" type="ORF">Hamer_G027641</name>
</gene>
<dbReference type="AlphaFoldDB" id="A0A8J5JQ54"/>
<protein>
    <submittedName>
        <fullName evidence="1">Uncharacterized protein</fullName>
    </submittedName>
</protein>
<sequence>MAALTDYTQAGSVMTATHWLHPKLDLSQLPLTRTPQAGSVMAATPRYTSWICHDCHSLVTKLDLS</sequence>
<comment type="caution">
    <text evidence="1">The sequence shown here is derived from an EMBL/GenBank/DDBJ whole genome shotgun (WGS) entry which is preliminary data.</text>
</comment>
<proteinExistence type="predicted"/>
<organism evidence="1 2">
    <name type="scientific">Homarus americanus</name>
    <name type="common">American lobster</name>
    <dbReference type="NCBI Taxonomy" id="6706"/>
    <lineage>
        <taxon>Eukaryota</taxon>
        <taxon>Metazoa</taxon>
        <taxon>Ecdysozoa</taxon>
        <taxon>Arthropoda</taxon>
        <taxon>Crustacea</taxon>
        <taxon>Multicrustacea</taxon>
        <taxon>Malacostraca</taxon>
        <taxon>Eumalacostraca</taxon>
        <taxon>Eucarida</taxon>
        <taxon>Decapoda</taxon>
        <taxon>Pleocyemata</taxon>
        <taxon>Astacidea</taxon>
        <taxon>Nephropoidea</taxon>
        <taxon>Nephropidae</taxon>
        <taxon>Homarus</taxon>
    </lineage>
</organism>